<evidence type="ECO:0000313" key="6">
    <source>
        <dbReference type="Proteomes" id="UP000070257"/>
    </source>
</evidence>
<keyword evidence="3" id="KW-0274">FAD</keyword>
<dbReference type="InterPro" id="IPR004113">
    <property type="entry name" value="FAD-bd_oxidored_4_C"/>
</dbReference>
<dbReference type="Pfam" id="PF02913">
    <property type="entry name" value="FAD-oxidase_C"/>
    <property type="match status" value="1"/>
</dbReference>
<dbReference type="InterPro" id="IPR016169">
    <property type="entry name" value="FAD-bd_PCMH_sub2"/>
</dbReference>
<dbReference type="GO" id="GO:0008609">
    <property type="term" value="F:alkylglycerone-phosphate synthase activity"/>
    <property type="evidence" value="ECO:0007669"/>
    <property type="project" value="InterPro"/>
</dbReference>
<dbReference type="PANTHER" id="PTHR46568:SF1">
    <property type="entry name" value="ALKYLDIHYDROXYACETONEPHOSPHATE SYNTHASE, PEROXISOMAL"/>
    <property type="match status" value="1"/>
</dbReference>
<dbReference type="InterPro" id="IPR006094">
    <property type="entry name" value="Oxid_FAD_bind_N"/>
</dbReference>
<dbReference type="Gene3D" id="3.30.43.10">
    <property type="entry name" value="Uridine Diphospho-n-acetylenolpyruvylglucosamine Reductase, domain 2"/>
    <property type="match status" value="1"/>
</dbReference>
<protein>
    <recommendedName>
        <fullName evidence="4">FAD-binding PCMH-type domain-containing protein</fullName>
    </recommendedName>
</protein>
<dbReference type="Gene3D" id="3.30.70.3450">
    <property type="match status" value="2"/>
</dbReference>
<proteinExistence type="inferred from homology"/>
<dbReference type="Pfam" id="PF01565">
    <property type="entry name" value="FAD_binding_4"/>
    <property type="match status" value="1"/>
</dbReference>
<gene>
    <name evidence="5" type="ORF">AKJ39_00275</name>
</gene>
<evidence type="ECO:0000256" key="1">
    <source>
        <dbReference type="ARBA" id="ARBA00008000"/>
    </source>
</evidence>
<dbReference type="Gene3D" id="3.30.300.330">
    <property type="match status" value="1"/>
</dbReference>
<dbReference type="EMBL" id="LHXT01000002">
    <property type="protein sequence ID" value="KXA98897.1"/>
    <property type="molecule type" value="Genomic_DNA"/>
</dbReference>
<dbReference type="AlphaFoldDB" id="A0A656Z139"/>
<dbReference type="PANTHER" id="PTHR46568">
    <property type="entry name" value="ALKYLDIHYDROXYACETONEPHOSPHATE SYNTHASE, PEROXISOMAL"/>
    <property type="match status" value="1"/>
</dbReference>
<keyword evidence="6" id="KW-1185">Reference proteome</keyword>
<dbReference type="GO" id="GO:0071949">
    <property type="term" value="F:FAD binding"/>
    <property type="evidence" value="ECO:0007669"/>
    <property type="project" value="InterPro"/>
</dbReference>
<dbReference type="SUPFAM" id="SSF55103">
    <property type="entry name" value="FAD-linked oxidases, C-terminal domain"/>
    <property type="match status" value="1"/>
</dbReference>
<evidence type="ECO:0000256" key="3">
    <source>
        <dbReference type="ARBA" id="ARBA00022827"/>
    </source>
</evidence>
<dbReference type="InterPro" id="IPR036318">
    <property type="entry name" value="FAD-bd_PCMH-like_sf"/>
</dbReference>
<dbReference type="InterPro" id="IPR016171">
    <property type="entry name" value="Vanillyl_alc_oxidase_C-sub2"/>
</dbReference>
<comment type="caution">
    <text evidence="5">The sequence shown here is derived from an EMBL/GenBank/DDBJ whole genome shotgun (WGS) entry which is preliminary data.</text>
</comment>
<accession>A0A656Z139</accession>
<dbReference type="Gene3D" id="3.30.465.10">
    <property type="match status" value="1"/>
</dbReference>
<dbReference type="Gene3D" id="1.10.45.10">
    <property type="entry name" value="Vanillyl-alcohol Oxidase, Chain A, domain 4"/>
    <property type="match status" value="1"/>
</dbReference>
<comment type="similarity">
    <text evidence="1">Belongs to the FAD-binding oxidoreductase/transferase type 4 family.</text>
</comment>
<dbReference type="GO" id="GO:0008610">
    <property type="term" value="P:lipid biosynthetic process"/>
    <property type="evidence" value="ECO:0007669"/>
    <property type="project" value="InterPro"/>
</dbReference>
<evidence type="ECO:0000256" key="2">
    <source>
        <dbReference type="ARBA" id="ARBA00022630"/>
    </source>
</evidence>
<dbReference type="Proteomes" id="UP000070257">
    <property type="component" value="Unassembled WGS sequence"/>
</dbReference>
<feature type="domain" description="FAD-binding PCMH-type" evidence="4">
    <location>
        <begin position="49"/>
        <end position="227"/>
    </location>
</feature>
<name>A0A656Z139_9EURY</name>
<evidence type="ECO:0000259" key="4">
    <source>
        <dbReference type="PROSITE" id="PS51387"/>
    </source>
</evidence>
<dbReference type="InterPro" id="IPR016166">
    <property type="entry name" value="FAD-bd_PCMH"/>
</dbReference>
<dbReference type="InterPro" id="IPR025650">
    <property type="entry name" value="Alkyl-DHAP_Synthase"/>
</dbReference>
<organism evidence="5 6">
    <name type="scientific">candidate division MSBL1 archaeon SCGC-AAA259J03</name>
    <dbReference type="NCBI Taxonomy" id="1698269"/>
    <lineage>
        <taxon>Archaea</taxon>
        <taxon>Methanobacteriati</taxon>
        <taxon>Methanobacteriota</taxon>
        <taxon>candidate division MSBL1</taxon>
    </lineage>
</organism>
<dbReference type="InterPro" id="IPR016167">
    <property type="entry name" value="FAD-bd_PCMH_sub1"/>
</dbReference>
<dbReference type="SUPFAM" id="SSF56176">
    <property type="entry name" value="FAD-binding/transporter-associated domain-like"/>
    <property type="match status" value="1"/>
</dbReference>
<reference evidence="5 6" key="1">
    <citation type="journal article" date="2016" name="Sci. Rep.">
        <title>Metabolic traits of an uncultured archaeal lineage -MSBL1- from brine pools of the Red Sea.</title>
        <authorList>
            <person name="Mwirichia R."/>
            <person name="Alam I."/>
            <person name="Rashid M."/>
            <person name="Vinu M."/>
            <person name="Ba-Alawi W."/>
            <person name="Anthony Kamau A."/>
            <person name="Kamanda Ngugi D."/>
            <person name="Goker M."/>
            <person name="Klenk H.P."/>
            <person name="Bajic V."/>
            <person name="Stingl U."/>
        </authorList>
    </citation>
    <scope>NUCLEOTIDE SEQUENCE [LARGE SCALE GENOMIC DNA]</scope>
    <source>
        <strain evidence="5">SCGC-AAA259J03</strain>
    </source>
</reference>
<dbReference type="PROSITE" id="PS51387">
    <property type="entry name" value="FAD_PCMH"/>
    <property type="match status" value="1"/>
</dbReference>
<keyword evidence="2" id="KW-0285">Flavoprotein</keyword>
<dbReference type="InterPro" id="IPR016164">
    <property type="entry name" value="FAD-linked_Oxase-like_C"/>
</dbReference>
<sequence>MSEIPRALLYDELTNIVGRENVIEEREEGIAHSLNRNWFTRTLWSENRQVPLPSFVVYPESTEQVSDVLQIANREKIPVTPFGMGSSGMGGNVPVDGGIIVDTKKMDELIKVNEESLSATIQTGIGSWEYEESLNDLGYTSGHLPASQFCSTYGGFLALRSAGRLSTGYGKIEDMVLGIEVALPNGEIVRTRPVPAHASGPDLNQLFIGSEGAFGIITQATMKIHPYPEERRFRAIIFPDFSSGLQAVRKIMRKDVTPSVARLYTEEETARTFKDTWGVEKEGSYLIIGFDGVEELVEQKEKIALRICEKENGEDLGSEKGEYWWENRYGDYYPKDRSDTEKWQSLLGGYQAAGTVTTCVPYDKAEVAYKEMRRSFKEKFEGRYKNWIHAHFSHWYKTGTMFYVRWYIREIPEEEDTLDVYNEAWSTLVPIALKHEGVVDHHHGIGRLLGRFLSKQDKGGHEVLRSIKKAIDPNNIMNPGVLGLGKC</sequence>
<evidence type="ECO:0000313" key="5">
    <source>
        <dbReference type="EMBL" id="KXA98897.1"/>
    </source>
</evidence>